<keyword evidence="2" id="KW-1185">Reference proteome</keyword>
<dbReference type="Proteomes" id="UP000821845">
    <property type="component" value="Chromosome 8"/>
</dbReference>
<name>A0ACB7RMD8_HYAAI</name>
<gene>
    <name evidence="1" type="ORF">HPB50_004390</name>
</gene>
<sequence>MAEPVIVSVIILLLGVLSATTNDMHVERMTAEGRVRGKLVRTLGRTVEEFRGIPFAEPPVGHLRFRPPRPKDAWEGTLDATARSTACHQVTVPGITLDGAKITEDCLHLNVWVPESAVNASSRRPVLVWIHGGGLIHGTANQAIYNGSVLSALGDVLVVSMNYRLGILGFMNANSPEAPGNVGFMDQTMALKWVHRNIEYFGGDRERVTLFGESAGSTSTHAHILSPLSRGLFKRAVLLSGVMYSIDTFETIEESMSKGDRVANAVGCTRHGMINMSSDPEEIVKCMRSVPADKLFNVSVEVVAPKFAPFSPTYHDDFLPRNPLVAVKRGLFSSVDVIAGVTSDEAAGLLVLPPVAELLVEDLNASNITKKEITDSLRAAMWKFLKADLPDILQKYENDVVEGDKNTLRRQYIDYVSDRLFNCPLQFFAEKHSMRDNKVFGYVFAQKTSKFPLPEWTGVPHAFDLPFVFGQPYAEDPDSLDGRISEGFIRMLASFSEDGIPELPTRQKWPEFASATPSMMLIENGQFSAVNGFRATYCERWRPLYSNKM</sequence>
<evidence type="ECO:0000313" key="1">
    <source>
        <dbReference type="EMBL" id="KAH6923650.1"/>
    </source>
</evidence>
<proteinExistence type="predicted"/>
<organism evidence="1 2">
    <name type="scientific">Hyalomma asiaticum</name>
    <name type="common">Tick</name>
    <dbReference type="NCBI Taxonomy" id="266040"/>
    <lineage>
        <taxon>Eukaryota</taxon>
        <taxon>Metazoa</taxon>
        <taxon>Ecdysozoa</taxon>
        <taxon>Arthropoda</taxon>
        <taxon>Chelicerata</taxon>
        <taxon>Arachnida</taxon>
        <taxon>Acari</taxon>
        <taxon>Parasitiformes</taxon>
        <taxon>Ixodida</taxon>
        <taxon>Ixodoidea</taxon>
        <taxon>Ixodidae</taxon>
        <taxon>Hyalomminae</taxon>
        <taxon>Hyalomma</taxon>
    </lineage>
</organism>
<comment type="caution">
    <text evidence="1">The sequence shown here is derived from an EMBL/GenBank/DDBJ whole genome shotgun (WGS) entry which is preliminary data.</text>
</comment>
<dbReference type="EMBL" id="CM023488">
    <property type="protein sequence ID" value="KAH6923650.1"/>
    <property type="molecule type" value="Genomic_DNA"/>
</dbReference>
<evidence type="ECO:0000313" key="2">
    <source>
        <dbReference type="Proteomes" id="UP000821845"/>
    </source>
</evidence>
<accession>A0ACB7RMD8</accession>
<protein>
    <submittedName>
        <fullName evidence="1">Uncharacterized protein</fullName>
    </submittedName>
</protein>
<reference evidence="1" key="1">
    <citation type="submission" date="2020-05" db="EMBL/GenBank/DDBJ databases">
        <title>Large-scale comparative analyses of tick genomes elucidate their genetic diversity and vector capacities.</title>
        <authorList>
            <person name="Jia N."/>
            <person name="Wang J."/>
            <person name="Shi W."/>
            <person name="Du L."/>
            <person name="Sun Y."/>
            <person name="Zhan W."/>
            <person name="Jiang J."/>
            <person name="Wang Q."/>
            <person name="Zhang B."/>
            <person name="Ji P."/>
            <person name="Sakyi L.B."/>
            <person name="Cui X."/>
            <person name="Yuan T."/>
            <person name="Jiang B."/>
            <person name="Yang W."/>
            <person name="Lam T.T.-Y."/>
            <person name="Chang Q."/>
            <person name="Ding S."/>
            <person name="Wang X."/>
            <person name="Zhu J."/>
            <person name="Ruan X."/>
            <person name="Zhao L."/>
            <person name="Wei J."/>
            <person name="Que T."/>
            <person name="Du C."/>
            <person name="Cheng J."/>
            <person name="Dai P."/>
            <person name="Han X."/>
            <person name="Huang E."/>
            <person name="Gao Y."/>
            <person name="Liu J."/>
            <person name="Shao H."/>
            <person name="Ye R."/>
            <person name="Li L."/>
            <person name="Wei W."/>
            <person name="Wang X."/>
            <person name="Wang C."/>
            <person name="Yang T."/>
            <person name="Huo Q."/>
            <person name="Li W."/>
            <person name="Guo W."/>
            <person name="Chen H."/>
            <person name="Zhou L."/>
            <person name="Ni X."/>
            <person name="Tian J."/>
            <person name="Zhou Y."/>
            <person name="Sheng Y."/>
            <person name="Liu T."/>
            <person name="Pan Y."/>
            <person name="Xia L."/>
            <person name="Li J."/>
            <person name="Zhao F."/>
            <person name="Cao W."/>
        </authorList>
    </citation>
    <scope>NUCLEOTIDE SEQUENCE</scope>
    <source>
        <strain evidence="1">Hyas-2018</strain>
    </source>
</reference>